<feature type="compositionally biased region" description="Low complexity" evidence="5">
    <location>
        <begin position="519"/>
        <end position="546"/>
    </location>
</feature>
<dbReference type="Gene3D" id="2.40.70.10">
    <property type="entry name" value="Acid Proteases"/>
    <property type="match status" value="2"/>
</dbReference>
<dbReference type="EMBL" id="AEIJ01000433">
    <property type="status" value="NOT_ANNOTATED_CDS"/>
    <property type="molecule type" value="Genomic_DNA"/>
</dbReference>
<proteinExistence type="inferred from homology"/>
<comment type="similarity">
    <text evidence="1 4">Belongs to the peptidase A1 family.</text>
</comment>
<keyword evidence="2 4" id="KW-0064">Aspartyl protease</keyword>
<protein>
    <recommendedName>
        <fullName evidence="8">Peptidase A1 domain-containing protein</fullName>
    </recommendedName>
</protein>
<evidence type="ECO:0000259" key="8">
    <source>
        <dbReference type="PROSITE" id="PS51767"/>
    </source>
</evidence>
<reference evidence="10" key="4">
    <citation type="submission" date="2015-06" db="UniProtKB">
        <authorList>
            <consortium name="EnsemblFungi"/>
        </authorList>
    </citation>
    <scope>IDENTIFICATION</scope>
</reference>
<dbReference type="InterPro" id="IPR001969">
    <property type="entry name" value="Aspartic_peptidase_AS"/>
</dbReference>
<evidence type="ECO:0000256" key="7">
    <source>
        <dbReference type="SAM" id="SignalP"/>
    </source>
</evidence>
<dbReference type="GO" id="GO:0004190">
    <property type="term" value="F:aspartic-type endopeptidase activity"/>
    <property type="evidence" value="ECO:0007669"/>
    <property type="project" value="UniProtKB-KW"/>
</dbReference>
<dbReference type="Proteomes" id="UP000017200">
    <property type="component" value="Unassembled WGS sequence"/>
</dbReference>
<dbReference type="GO" id="GO:0006508">
    <property type="term" value="P:proteolysis"/>
    <property type="evidence" value="ECO:0007669"/>
    <property type="project" value="UniProtKB-KW"/>
</dbReference>
<dbReference type="InterPro" id="IPR033121">
    <property type="entry name" value="PEPTIDASE_A1"/>
</dbReference>
<evidence type="ECO:0000256" key="4">
    <source>
        <dbReference type="RuleBase" id="RU000454"/>
    </source>
</evidence>
<dbReference type="SUPFAM" id="SSF50630">
    <property type="entry name" value="Acid proteases"/>
    <property type="match status" value="1"/>
</dbReference>
<evidence type="ECO:0000256" key="6">
    <source>
        <dbReference type="SAM" id="Phobius"/>
    </source>
</evidence>
<feature type="region of interest" description="Disordered" evidence="5">
    <location>
        <begin position="518"/>
        <end position="694"/>
    </location>
</feature>
<evidence type="ECO:0000256" key="5">
    <source>
        <dbReference type="SAM" id="MobiDB-lite"/>
    </source>
</evidence>
<dbReference type="HOGENOM" id="CLU_375168_0_0_1"/>
<gene>
    <name evidence="9" type="ORF">MVLG_04418</name>
</gene>
<keyword evidence="6" id="KW-0812">Transmembrane</keyword>
<feature type="signal peptide" evidence="7">
    <location>
        <begin position="1"/>
        <end position="35"/>
    </location>
</feature>
<dbReference type="Pfam" id="PF00026">
    <property type="entry name" value="Asp"/>
    <property type="match status" value="1"/>
</dbReference>
<sequence>MHFQNRPQRKVSSMFRLSAYLCLFQSTAIWTLVTATGPESPGVFRYKVTLPSSKYQHQDQYGILNVQHFVEHKTSVEEKYRNNQATAALNNLTSPNGVSLRSANFRARRDLDTIDLDGFHNHKQQIESKYRSNQQLAAANQVTPATDFVFRKANALTPRSSKNFARGQSTALNKRGGASSATVALAGFKQESGNFVDLKVSIGSRQEEFDVVMDTGSGDLWVPGSSCKTKKNRFSGGSDTLYLSGQSWSINYRSGSTVGTIVRDSVQVGDLTIKQQLFALADQISPSINELPTDGVLGFAFSSIATGQMTTFFENLLITNAISQPLIAFSLNYATPTGELVIGGTDSSKFQADSMQYYTVMARGYWQIACDGIVIDGHVVQGTKMDAAIDTGTALMLIPTDVATALFHAIPGSHQSTTSGWLVPCQSAIETIGLSFGGNTYKVPLSELFLGQDPTDASQCKLAIATSSATDLNQNPVAIIGSAFLHTVYTILTYKDPKNGQPAVGFAQLLGGSGGGATGIAPLPTKGSAPSGPVGSSGPKSTTNSTGTGGGGGAVGGLGSAPGSGSVSGSGSTPGSGSAQGLGSKPGGGSGAGTAPGSGPAQGSGSRTGGGSGPGTGGGPGSGAGGVSGSGSGSGGASGASPGNQSTTQTPPPSVNLPPGSSAGNPTGDNSSSSQDLNPDAPGNLTTINPVLPQLPTVPSVNNISSSSTPFSPDSSAASITTLPLSFLLALVSAALALLA</sequence>
<dbReference type="PANTHER" id="PTHR47966">
    <property type="entry name" value="BETA-SITE APP-CLEAVING ENZYME, ISOFORM A-RELATED"/>
    <property type="match status" value="1"/>
</dbReference>
<dbReference type="InterPro" id="IPR034164">
    <property type="entry name" value="Pepsin-like_dom"/>
</dbReference>
<dbReference type="InterPro" id="IPR021109">
    <property type="entry name" value="Peptidase_aspartic_dom_sf"/>
</dbReference>
<keyword evidence="4" id="KW-0378">Hydrolase</keyword>
<organism evidence="9">
    <name type="scientific">Microbotryum lychnidis-dioicae (strain p1A1 Lamole / MvSl-1064)</name>
    <name type="common">Anther smut fungus</name>
    <dbReference type="NCBI Taxonomy" id="683840"/>
    <lineage>
        <taxon>Eukaryota</taxon>
        <taxon>Fungi</taxon>
        <taxon>Dikarya</taxon>
        <taxon>Basidiomycota</taxon>
        <taxon>Pucciniomycotina</taxon>
        <taxon>Microbotryomycetes</taxon>
        <taxon>Microbotryales</taxon>
        <taxon>Microbotryaceae</taxon>
        <taxon>Microbotryum</taxon>
    </lineage>
</organism>
<keyword evidence="4" id="KW-0645">Protease</keyword>
<evidence type="ECO:0000256" key="3">
    <source>
        <dbReference type="PIRSR" id="PIRSR601461-1"/>
    </source>
</evidence>
<accession>U5HB60</accession>
<reference evidence="11" key="1">
    <citation type="submission" date="2010-11" db="EMBL/GenBank/DDBJ databases">
        <title>The genome sequence of Microbotryum violaceum strain p1A1 Lamole.</title>
        <authorList>
            <person name="Cuomo C."/>
            <person name="Perlin M."/>
            <person name="Young S.K."/>
            <person name="Zeng Q."/>
            <person name="Gargeya S."/>
            <person name="Alvarado L."/>
            <person name="Berlin A."/>
            <person name="Chapman S.B."/>
            <person name="Chen Z."/>
            <person name="Freedman E."/>
            <person name="Gellesch M."/>
            <person name="Goldberg J."/>
            <person name="Griggs A."/>
            <person name="Gujja S."/>
            <person name="Heilman E."/>
            <person name="Heiman D."/>
            <person name="Howarth C."/>
            <person name="Mehta T."/>
            <person name="Neiman D."/>
            <person name="Pearson M."/>
            <person name="Roberts A."/>
            <person name="Saif S."/>
            <person name="Shea T."/>
            <person name="Shenoy N."/>
            <person name="Sisk P."/>
            <person name="Stolte C."/>
            <person name="Sykes S."/>
            <person name="White J."/>
            <person name="Yandava C."/>
            <person name="Haas B."/>
            <person name="Nusbaum C."/>
            <person name="Birren B."/>
        </authorList>
    </citation>
    <scope>NUCLEOTIDE SEQUENCE [LARGE SCALE GENOMIC DNA]</scope>
    <source>
        <strain evidence="11">p1A1 Lamole</strain>
    </source>
</reference>
<feature type="transmembrane region" description="Helical" evidence="6">
    <location>
        <begin position="717"/>
        <end position="739"/>
    </location>
</feature>
<dbReference type="EMBL" id="GL541691">
    <property type="protein sequence ID" value="KDE05176.1"/>
    <property type="molecule type" value="Genomic_DNA"/>
</dbReference>
<dbReference type="OMA" id="TKCALAF"/>
<keyword evidence="7" id="KW-0732">Signal</keyword>
<feature type="active site" evidence="3">
    <location>
        <position position="390"/>
    </location>
</feature>
<dbReference type="PANTHER" id="PTHR47966:SF6">
    <property type="entry name" value="PEPTIDASE A1 DOMAIN-CONTAINING PROTEIN"/>
    <property type="match status" value="1"/>
</dbReference>
<dbReference type="InParanoid" id="U5HB60"/>
<evidence type="ECO:0000256" key="2">
    <source>
        <dbReference type="ARBA" id="ARBA00022750"/>
    </source>
</evidence>
<dbReference type="PROSITE" id="PS00141">
    <property type="entry name" value="ASP_PROTEASE"/>
    <property type="match status" value="1"/>
</dbReference>
<keyword evidence="6" id="KW-1133">Transmembrane helix</keyword>
<feature type="domain" description="Peptidase A1" evidence="8">
    <location>
        <begin position="196"/>
        <end position="507"/>
    </location>
</feature>
<feature type="chain" id="PRO_5009724537" description="Peptidase A1 domain-containing protein" evidence="7">
    <location>
        <begin position="36"/>
        <end position="740"/>
    </location>
</feature>
<keyword evidence="6" id="KW-0472">Membrane</keyword>
<evidence type="ECO:0000313" key="11">
    <source>
        <dbReference type="Proteomes" id="UP000017200"/>
    </source>
</evidence>
<dbReference type="CDD" id="cd05471">
    <property type="entry name" value="pepsin_like"/>
    <property type="match status" value="1"/>
</dbReference>
<reference evidence="9 11" key="3">
    <citation type="journal article" date="2015" name="BMC Genomics">
        <title>Sex and parasites: genomic and transcriptomic analysis of Microbotryum lychnidis-dioicae, the biotrophic and plant-castrating anther smut fungus.</title>
        <authorList>
            <person name="Perlin M.H."/>
            <person name="Amselem J."/>
            <person name="Fontanillas E."/>
            <person name="Toh S.S."/>
            <person name="Chen Z."/>
            <person name="Goldberg J."/>
            <person name="Duplessis S."/>
            <person name="Henrissat B."/>
            <person name="Young S."/>
            <person name="Zeng Q."/>
            <person name="Aguileta G."/>
            <person name="Petit E."/>
            <person name="Badouin H."/>
            <person name="Andrews J."/>
            <person name="Razeeq D."/>
            <person name="Gabaldon T."/>
            <person name="Quesneville H."/>
            <person name="Giraud T."/>
            <person name="Hood M.E."/>
            <person name="Schultz D.J."/>
            <person name="Cuomo C.A."/>
        </authorList>
    </citation>
    <scope>NUCLEOTIDE SEQUENCE [LARGE SCALE GENOMIC DNA]</scope>
    <source>
        <strain evidence="11">p1A1 Lamole</strain>
        <strain evidence="9">P1A1 Lamole</strain>
    </source>
</reference>
<dbReference type="InterPro" id="IPR001461">
    <property type="entry name" value="Aspartic_peptidase_A1"/>
</dbReference>
<feature type="active site" evidence="3">
    <location>
        <position position="214"/>
    </location>
</feature>
<feature type="compositionally biased region" description="Polar residues" evidence="5">
    <location>
        <begin position="662"/>
        <end position="677"/>
    </location>
</feature>
<reference evidence="9" key="2">
    <citation type="submission" date="2010-11" db="EMBL/GenBank/DDBJ databases">
        <authorList>
            <consortium name="The Broad Institute Genome Sequencing Platform"/>
            <person name="Earl A."/>
            <person name="Ward D."/>
            <person name="Feldgarden M."/>
            <person name="Gevers D."/>
            <person name="Butler R."/>
            <person name="Young S.K."/>
            <person name="Zeng Q."/>
            <person name="Gargeya S."/>
            <person name="Fitzgerald M."/>
            <person name="Haas B."/>
            <person name="Abouelleil A."/>
            <person name="Alvarado L."/>
            <person name="Arachchi H.M."/>
            <person name="Berlin A."/>
            <person name="Brown A."/>
            <person name="Chapman S.B."/>
            <person name="Chen Z."/>
            <person name="Dunbar C."/>
            <person name="Freedman E."/>
            <person name="Gearin G."/>
            <person name="Gellesch M."/>
            <person name="Goldberg J."/>
            <person name="Griggs A."/>
            <person name="Gujja S."/>
            <person name="Heilman E."/>
            <person name="Heiman D."/>
            <person name="Howarth C."/>
            <person name="Larson L."/>
            <person name="Lui A."/>
            <person name="MacDonald P.J.P."/>
            <person name="Mehta T."/>
            <person name="Montmayeur A."/>
            <person name="Murphy C."/>
            <person name="Neiman D."/>
            <person name="Pearson M."/>
            <person name="Priest M."/>
            <person name="Roberts A."/>
            <person name="Saif S."/>
            <person name="Shea T."/>
            <person name="Shenoy N."/>
            <person name="Sisk P."/>
            <person name="Stolte C."/>
            <person name="Sykes S."/>
            <person name="White J."/>
            <person name="Yandava C."/>
            <person name="Wortman J."/>
            <person name="Nusbaum C."/>
            <person name="Birren B."/>
        </authorList>
    </citation>
    <scope>NUCLEOTIDE SEQUENCE</scope>
    <source>
        <strain evidence="9">P1A1 Lamole</strain>
    </source>
</reference>
<dbReference type="OrthoDB" id="2747330at2759"/>
<evidence type="ECO:0000256" key="1">
    <source>
        <dbReference type="ARBA" id="ARBA00007447"/>
    </source>
</evidence>
<evidence type="ECO:0000313" key="9">
    <source>
        <dbReference type="EMBL" id="KDE05176.1"/>
    </source>
</evidence>
<dbReference type="AlphaFoldDB" id="U5HB60"/>
<feature type="compositionally biased region" description="Gly residues" evidence="5">
    <location>
        <begin position="547"/>
        <end position="638"/>
    </location>
</feature>
<dbReference type="PROSITE" id="PS51767">
    <property type="entry name" value="PEPTIDASE_A1"/>
    <property type="match status" value="1"/>
</dbReference>
<dbReference type="PRINTS" id="PR00792">
    <property type="entry name" value="PEPSIN"/>
</dbReference>
<name>U5HB60_USTV1</name>
<dbReference type="EnsemblFungi" id="MVLG_04418T0">
    <property type="protein sequence ID" value="MVLG_04418T0"/>
    <property type="gene ID" value="MVLG_04418"/>
</dbReference>
<keyword evidence="11" id="KW-1185">Reference proteome</keyword>
<evidence type="ECO:0000313" key="10">
    <source>
        <dbReference type="EnsemblFungi" id="MVLG_04418T0"/>
    </source>
</evidence>